<dbReference type="EMBL" id="JAGVRK010000001">
    <property type="protein sequence ID" value="MBS2968112.1"/>
    <property type="molecule type" value="Genomic_DNA"/>
</dbReference>
<sequence>MYNRIENLRNRLPENHKNIAVLTSHIFEAFDSLIEEHRRYAGVRATAKIQPNPYEEKTFFETINQVKQIILTELEKTAEDIGHKGDKYWKKNYPDGVE</sequence>
<proteinExistence type="predicted"/>
<dbReference type="RefSeq" id="WP_211556749.1">
    <property type="nucleotide sequence ID" value="NZ_JAGVRK010000001.1"/>
</dbReference>
<comment type="caution">
    <text evidence="1">The sequence shown here is derived from an EMBL/GenBank/DDBJ whole genome shotgun (WGS) entry which is preliminary data.</text>
</comment>
<evidence type="ECO:0000313" key="1">
    <source>
        <dbReference type="EMBL" id="MBS2968112.1"/>
    </source>
</evidence>
<evidence type="ECO:0000313" key="2">
    <source>
        <dbReference type="Proteomes" id="UP000682403"/>
    </source>
</evidence>
<keyword evidence="2" id="KW-1185">Reference proteome</keyword>
<protein>
    <recommendedName>
        <fullName evidence="3">Transposase</fullName>
    </recommendedName>
</protein>
<evidence type="ECO:0008006" key="3">
    <source>
        <dbReference type="Google" id="ProtNLM"/>
    </source>
</evidence>
<reference evidence="1 2" key="1">
    <citation type="submission" date="2021-04" db="EMBL/GenBank/DDBJ databases">
        <title>Metabacillus sp. strain KIGAM252 whole genome sequence.</title>
        <authorList>
            <person name="Seo M.-J."/>
            <person name="Cho E.-S."/>
            <person name="Hwang C.Y."/>
            <person name="Yoon D.J."/>
        </authorList>
    </citation>
    <scope>NUCLEOTIDE SEQUENCE [LARGE SCALE GENOMIC DNA]</scope>
    <source>
        <strain evidence="1 2">KIGAM252</strain>
    </source>
</reference>
<organism evidence="1 2">
    <name type="scientific">Metabacillus flavus</name>
    <dbReference type="NCBI Taxonomy" id="2823519"/>
    <lineage>
        <taxon>Bacteria</taxon>
        <taxon>Bacillati</taxon>
        <taxon>Bacillota</taxon>
        <taxon>Bacilli</taxon>
        <taxon>Bacillales</taxon>
        <taxon>Bacillaceae</taxon>
        <taxon>Metabacillus</taxon>
    </lineage>
</organism>
<name>A0ABS5LBK5_9BACI</name>
<dbReference type="Proteomes" id="UP000682403">
    <property type="component" value="Unassembled WGS sequence"/>
</dbReference>
<accession>A0ABS5LBK5</accession>
<gene>
    <name evidence="1" type="ORF">J9317_05000</name>
</gene>